<feature type="region of interest" description="Disordered" evidence="1">
    <location>
        <begin position="647"/>
        <end position="729"/>
    </location>
</feature>
<feature type="domain" description="Outer membrane channel protein CpnT-like N-terminal" evidence="3">
    <location>
        <begin position="13"/>
        <end position="121"/>
    </location>
</feature>
<proteinExistence type="predicted"/>
<sequence>MSRKLPEELAPVLARLGQRWPEADEDGLRRAAGLWREFGAEAERLSRRGGDSAQRVTGENSGRAVEAFGEHWRNFSGGGRGHLDDAHGAAEAMAHAFDKAAAAADHCKAELVSVLTELAAEIEKDDAAEAAAKTQVDTAGCGVGGLVDKVAGTVKGAVAEVAEAAAVEVAKLKVIGLLHELGREMRDAVQAAVKEPAVTALERIAQADGRGLHGEYRTMSAARASGQLEGALGAGAIAGSAAVSGVTALSAKVGPDGKVVTDRHGNPVLVAPDGTTVSGVKGLSLAVGEDGKPEIGPDGKPVLVDAAGREVTGLAVGADGKPMVGADGKPLLVSAEGDLGDTGLKLTLGPDGQPLLGGDGRPAVVGEDGLPVVAMAIGTNGRLLADKEGHVVGLDGDGHRLDGLPGGLPGTAVGPDGPDGGPDRTKTGPGGPLGPGDGHGLGKDGKPVLGVDTQVGPHGVDLDLRTAAGDLGTGLQPDAESGVHAGAGFGGNGDQGPRPFGGDHGARGNGGGSSGGWGSSGFQTQAAVDVSGGFDPDPSPAPSHHVRGPISVHTDSVAMAPPAPSPVLGGGDGPSGGGWRPEPAGPVGPGGSAGSGGGFQLGPVGGGSAGVPAGGAAGVPAGGTVGGAPGAVPPVGAGAGVPAPGPAAPGGAAGPAAGAVPGQPGAAPAAGSVVGAPLAGQPGQGGQGGSAAAVVVGPHPGSGARTPAAPAPGGGGIGQQPANPGPVRMEPYAEYRRRPEGFDTPTAGGNGLPVHPGQASAAWLVVQTSRRTGDGAPGAPRRPGTLADSRPYGQPGGLGPVDPAHQAESVRRAPLGLDGVPAVHPDPRAGAWTEAVNGGGYREPGRANNCVDLALSTVEGYASNPTCGAPRLPDGPAGERGGRDRAESELGTRFLDLGDGPAALERLARSLLFTGHGAQAVLLTLDEFGRSHTWNAVNHEGVLGYLDPQTGRQSDTPLYRAEQGLWAIALDAERRPVDLTEAPSTVAVPSTPAPAPAPRTATAPPAPEPAPAAPAPAEPAGEPAKPEPARAAATEPEPAAEPAPAAPEPAAPRSRLTVHRTAARPRSTR</sequence>
<feature type="compositionally biased region" description="Gly residues" evidence="1">
    <location>
        <begin position="507"/>
        <end position="519"/>
    </location>
</feature>
<feature type="compositionally biased region" description="Gly residues" evidence="1">
    <location>
        <begin position="587"/>
        <end position="605"/>
    </location>
</feature>
<name>A0AAU8JWN5_9ACTN</name>
<organism evidence="4">
    <name type="scientific">Kitasatospora camelliae</name>
    <dbReference type="NCBI Taxonomy" id="3156397"/>
    <lineage>
        <taxon>Bacteria</taxon>
        <taxon>Bacillati</taxon>
        <taxon>Actinomycetota</taxon>
        <taxon>Actinomycetes</taxon>
        <taxon>Kitasatosporales</taxon>
        <taxon>Streptomycetaceae</taxon>
        <taxon>Kitasatospora</taxon>
    </lineage>
</organism>
<dbReference type="InterPro" id="IPR028908">
    <property type="entry name" value="Tox-PL_dom"/>
</dbReference>
<dbReference type="RefSeq" id="WP_354641186.1">
    <property type="nucleotide sequence ID" value="NZ_CP159872.1"/>
</dbReference>
<feature type="region of interest" description="Disordered" evidence="1">
    <location>
        <begin position="396"/>
        <end position="605"/>
    </location>
</feature>
<accession>A0AAU8JWN5</accession>
<feature type="compositionally biased region" description="Basic residues" evidence="1">
    <location>
        <begin position="1056"/>
        <end position="1069"/>
    </location>
</feature>
<feature type="compositionally biased region" description="Low complexity" evidence="1">
    <location>
        <begin position="690"/>
        <end position="708"/>
    </location>
</feature>
<feature type="compositionally biased region" description="Gly residues" evidence="1">
    <location>
        <begin position="568"/>
        <end position="579"/>
    </location>
</feature>
<feature type="compositionally biased region" description="Low complexity" evidence="1">
    <location>
        <begin position="1018"/>
        <end position="1038"/>
    </location>
</feature>
<feature type="region of interest" description="Disordered" evidence="1">
    <location>
        <begin position="981"/>
        <end position="1069"/>
    </location>
</feature>
<feature type="compositionally biased region" description="Pro residues" evidence="1">
    <location>
        <begin position="1004"/>
        <end position="1017"/>
    </location>
</feature>
<protein>
    <submittedName>
        <fullName evidence="4">Toxin glutamine deamidase domain-containing protein</fullName>
    </submittedName>
</protein>
<evidence type="ECO:0000259" key="2">
    <source>
        <dbReference type="Pfam" id="PF15644"/>
    </source>
</evidence>
<dbReference type="EMBL" id="CP159872">
    <property type="protein sequence ID" value="XCM80247.1"/>
    <property type="molecule type" value="Genomic_DNA"/>
</dbReference>
<feature type="compositionally biased region" description="Gly residues" evidence="1">
    <location>
        <begin position="428"/>
        <end position="439"/>
    </location>
</feature>
<feature type="compositionally biased region" description="Pro residues" evidence="1">
    <location>
        <begin position="1039"/>
        <end position="1050"/>
    </location>
</feature>
<evidence type="ECO:0000313" key="4">
    <source>
        <dbReference type="EMBL" id="XCM80247.1"/>
    </source>
</evidence>
<feature type="domain" description="Tox-PL" evidence="2">
    <location>
        <begin position="848"/>
        <end position="951"/>
    </location>
</feature>
<feature type="region of interest" description="Disordered" evidence="1">
    <location>
        <begin position="770"/>
        <end position="804"/>
    </location>
</feature>
<evidence type="ECO:0000259" key="3">
    <source>
        <dbReference type="Pfam" id="PF25547"/>
    </source>
</evidence>
<evidence type="ECO:0000256" key="1">
    <source>
        <dbReference type="SAM" id="MobiDB-lite"/>
    </source>
</evidence>
<feature type="compositionally biased region" description="Low complexity" evidence="1">
    <location>
        <begin position="654"/>
        <end position="681"/>
    </location>
</feature>
<dbReference type="Pfam" id="PF15644">
    <property type="entry name" value="Gln_amidase"/>
    <property type="match status" value="1"/>
</dbReference>
<dbReference type="InterPro" id="IPR057746">
    <property type="entry name" value="CpnT-like_N"/>
</dbReference>
<dbReference type="KEGG" id="kcm:ABWK59_15610"/>
<feature type="compositionally biased region" description="Gly residues" evidence="1">
    <location>
        <begin position="485"/>
        <end position="494"/>
    </location>
</feature>
<gene>
    <name evidence="4" type="ORF">ABWK59_15610</name>
</gene>
<reference evidence="4" key="1">
    <citation type="submission" date="2024-06" db="EMBL/GenBank/DDBJ databases">
        <title>The genome sequences of Kitasatospora sp. strain HUAS MG31.</title>
        <authorList>
            <person name="Mo P."/>
        </authorList>
    </citation>
    <scope>NUCLEOTIDE SEQUENCE</scope>
    <source>
        <strain evidence="4">HUAS MG31</strain>
    </source>
</reference>
<feature type="region of interest" description="Disordered" evidence="1">
    <location>
        <begin position="866"/>
        <end position="886"/>
    </location>
</feature>
<dbReference type="Pfam" id="PF25547">
    <property type="entry name" value="WXG100_2"/>
    <property type="match status" value="1"/>
</dbReference>
<dbReference type="AlphaFoldDB" id="A0AAU8JWN5"/>